<dbReference type="EMBL" id="CP115165">
    <property type="protein sequence ID" value="WDA59033.1"/>
    <property type="molecule type" value="Genomic_DNA"/>
</dbReference>
<evidence type="ECO:0000313" key="4">
    <source>
        <dbReference type="Proteomes" id="UP001217044"/>
    </source>
</evidence>
<dbReference type="RefSeq" id="WP_273989320.1">
    <property type="nucleotide sequence ID" value="NZ_BAABQT010000001.1"/>
</dbReference>
<dbReference type="Proteomes" id="UP001217044">
    <property type="component" value="Chromosome"/>
</dbReference>
<protein>
    <submittedName>
        <fullName evidence="3">Metallophosphoesterase</fullName>
    </submittedName>
</protein>
<dbReference type="Pfam" id="PF00149">
    <property type="entry name" value="Metallophos"/>
    <property type="match status" value="1"/>
</dbReference>
<dbReference type="SUPFAM" id="SSF56300">
    <property type="entry name" value="Metallo-dependent phosphatases"/>
    <property type="match status" value="1"/>
</dbReference>
<proteinExistence type="predicted"/>
<name>A0ABY7V4K5_9DEIO</name>
<organism evidence="3 4">
    <name type="scientific">Deinococcus aquaticus</name>
    <dbReference type="NCBI Taxonomy" id="328692"/>
    <lineage>
        <taxon>Bacteria</taxon>
        <taxon>Thermotogati</taxon>
        <taxon>Deinococcota</taxon>
        <taxon>Deinococci</taxon>
        <taxon>Deinococcales</taxon>
        <taxon>Deinococcaceae</taxon>
        <taxon>Deinococcus</taxon>
    </lineage>
</organism>
<dbReference type="Gene3D" id="3.60.21.10">
    <property type="match status" value="1"/>
</dbReference>
<evidence type="ECO:0000259" key="2">
    <source>
        <dbReference type="Pfam" id="PF00149"/>
    </source>
</evidence>
<gene>
    <name evidence="3" type="ORF">M8445_02115</name>
</gene>
<sequence length="337" mass="35049">MRSSVPLLLLPLLLSAAPAPVLPAPVSPALPGPVRVAILSDFNGPYGSTSYPPALGRSVAHIVNDWKPDAVLSAGDLIAGQKASLTDAQVRAMWAAFDRDVRGPLNRAGIPFAFTPGNHDASLPRDRREARTYWQAHPPALAFVDRADFPFRSSFTLGGGTVFVATLDASGPVVNAGQRTWLAAQLASAPARAAGIRLVLGHLPLAGVSEGKNRVGEVIRDAGPLRQVMQAGRVLAYISGHHAAYYPGRLGTPGQVASPGQPGGLNVLASGGIGGRDYVGHPGTARSTLTLLTLHPATGRATFQTVDADTGQPIQTDSLPARIVGLGGTMNRVSDFR</sequence>
<dbReference type="InterPro" id="IPR004843">
    <property type="entry name" value="Calcineurin-like_PHP"/>
</dbReference>
<accession>A0ABY7V4K5</accession>
<keyword evidence="4" id="KW-1185">Reference proteome</keyword>
<dbReference type="InterPro" id="IPR029052">
    <property type="entry name" value="Metallo-depent_PP-like"/>
</dbReference>
<feature type="domain" description="Calcineurin-like phosphoesterase" evidence="2">
    <location>
        <begin position="35"/>
        <end position="242"/>
    </location>
</feature>
<reference evidence="3 4" key="1">
    <citation type="submission" date="2022-12" db="EMBL/GenBank/DDBJ databases">
        <title>Genome Sequence of Deinococcus aquaticus Type Strain PB314.</title>
        <authorList>
            <person name="Albert C."/>
            <person name="Hill J."/>
            <person name="Boren L."/>
            <person name="Scholz-Ng S."/>
            <person name="Fatema N."/>
            <person name="Grosso R."/>
            <person name="Soboslay E."/>
            <person name="Tuohy J."/>
        </authorList>
    </citation>
    <scope>NUCLEOTIDE SEQUENCE [LARGE SCALE GENOMIC DNA]</scope>
    <source>
        <strain evidence="3 4">PB-314</strain>
    </source>
</reference>
<keyword evidence="1" id="KW-0732">Signal</keyword>
<evidence type="ECO:0000256" key="1">
    <source>
        <dbReference type="SAM" id="SignalP"/>
    </source>
</evidence>
<evidence type="ECO:0000313" key="3">
    <source>
        <dbReference type="EMBL" id="WDA59033.1"/>
    </source>
</evidence>
<feature type="chain" id="PRO_5045622945" evidence="1">
    <location>
        <begin position="24"/>
        <end position="337"/>
    </location>
</feature>
<feature type="signal peptide" evidence="1">
    <location>
        <begin position="1"/>
        <end position="23"/>
    </location>
</feature>